<dbReference type="AlphaFoldDB" id="A0A2T0RYK9"/>
<keyword evidence="3" id="KW-0540">Nuclease</keyword>
<organism evidence="3 4">
    <name type="scientific">Aliiruegeria haliotis</name>
    <dbReference type="NCBI Taxonomy" id="1280846"/>
    <lineage>
        <taxon>Bacteria</taxon>
        <taxon>Pseudomonadati</taxon>
        <taxon>Pseudomonadota</taxon>
        <taxon>Alphaproteobacteria</taxon>
        <taxon>Rhodobacterales</taxon>
        <taxon>Roseobacteraceae</taxon>
        <taxon>Aliiruegeria</taxon>
    </lineage>
</organism>
<dbReference type="EMBL" id="PVTD01000001">
    <property type="protein sequence ID" value="PRY26269.1"/>
    <property type="molecule type" value="Genomic_DNA"/>
</dbReference>
<evidence type="ECO:0000313" key="4">
    <source>
        <dbReference type="Proteomes" id="UP000239480"/>
    </source>
</evidence>
<keyword evidence="1" id="KW-0812">Transmembrane</keyword>
<keyword evidence="3" id="KW-0269">Exonuclease</keyword>
<accession>A0A2T0RYK9</accession>
<keyword evidence="1" id="KW-1133">Transmembrane helix</keyword>
<keyword evidence="3" id="KW-0255">Endonuclease</keyword>
<reference evidence="3 4" key="1">
    <citation type="submission" date="2018-03" db="EMBL/GenBank/DDBJ databases">
        <title>Genomic Encyclopedia of Archaeal and Bacterial Type Strains, Phase II (KMG-II): from individual species to whole genera.</title>
        <authorList>
            <person name="Goeker M."/>
        </authorList>
    </citation>
    <scope>NUCLEOTIDE SEQUENCE [LARGE SCALE GENOMIC DNA]</scope>
    <source>
        <strain evidence="3 4">DSM 29328</strain>
    </source>
</reference>
<dbReference type="Proteomes" id="UP000239480">
    <property type="component" value="Unassembled WGS sequence"/>
</dbReference>
<protein>
    <submittedName>
        <fullName evidence="3">Endonuclease/exonuclease/phosphatase (EEP) superfamily protein YafD</fullName>
    </submittedName>
</protein>
<dbReference type="InterPro" id="IPR005135">
    <property type="entry name" value="Endo/exonuclease/phosphatase"/>
</dbReference>
<keyword evidence="1" id="KW-0472">Membrane</keyword>
<evidence type="ECO:0000256" key="1">
    <source>
        <dbReference type="SAM" id="Phobius"/>
    </source>
</evidence>
<dbReference type="GO" id="GO:0004519">
    <property type="term" value="F:endonuclease activity"/>
    <property type="evidence" value="ECO:0007669"/>
    <property type="project" value="UniProtKB-KW"/>
</dbReference>
<dbReference type="Pfam" id="PF03372">
    <property type="entry name" value="Exo_endo_phos"/>
    <property type="match status" value="1"/>
</dbReference>
<keyword evidence="3" id="KW-0378">Hydrolase</keyword>
<feature type="domain" description="Endonuclease/exonuclease/phosphatase" evidence="2">
    <location>
        <begin position="101"/>
        <end position="243"/>
    </location>
</feature>
<dbReference type="Gene3D" id="3.60.10.10">
    <property type="entry name" value="Endonuclease/exonuclease/phosphatase"/>
    <property type="match status" value="1"/>
</dbReference>
<dbReference type="RefSeq" id="WP_106203060.1">
    <property type="nucleotide sequence ID" value="NZ_PVTD01000001.1"/>
</dbReference>
<keyword evidence="4" id="KW-1185">Reference proteome</keyword>
<dbReference type="GO" id="GO:0004527">
    <property type="term" value="F:exonuclease activity"/>
    <property type="evidence" value="ECO:0007669"/>
    <property type="project" value="UniProtKB-KW"/>
</dbReference>
<dbReference type="SUPFAM" id="SSF56219">
    <property type="entry name" value="DNase I-like"/>
    <property type="match status" value="1"/>
</dbReference>
<gene>
    <name evidence="3" type="ORF">CLV78_101364</name>
</gene>
<comment type="caution">
    <text evidence="3">The sequence shown here is derived from an EMBL/GenBank/DDBJ whole genome shotgun (WGS) entry which is preliminary data.</text>
</comment>
<dbReference type="OrthoDB" id="3808618at2"/>
<sequence length="292" mass="31494">MALVVFIYWGVSALGLVALAGGFLGRFYPAGDSLAVFRSQVSVLGAGWALLGMACGLPSGWLLLPCGAAFATIAREHLRRETMRDAPVVHYQKNMSFRMQDTAPLARDIREVAPDLLTLQEVTEDNAELLTSLADILPYQLLCPYEEVGGVAIASRWPFVAGTTCCETHGVAIAQVAAPDGPLWLASVHLCWPWPARPPQAERHRKLLAVLDRVDGPAVLGGDFNMVRWSHVLRSTARAIDAEPGGRVRPSFPLKGVTTLPIDQSLIPRGMGGASEARPLLGSDHKGLVVRY</sequence>
<dbReference type="InterPro" id="IPR036691">
    <property type="entry name" value="Endo/exonu/phosph_ase_sf"/>
</dbReference>
<feature type="transmembrane region" description="Helical" evidence="1">
    <location>
        <begin position="7"/>
        <end position="28"/>
    </location>
</feature>
<evidence type="ECO:0000259" key="2">
    <source>
        <dbReference type="Pfam" id="PF03372"/>
    </source>
</evidence>
<evidence type="ECO:0000313" key="3">
    <source>
        <dbReference type="EMBL" id="PRY26269.1"/>
    </source>
</evidence>
<feature type="transmembrane region" description="Helical" evidence="1">
    <location>
        <begin position="48"/>
        <end position="74"/>
    </location>
</feature>
<name>A0A2T0RYK9_9RHOB</name>
<proteinExistence type="predicted"/>